<keyword evidence="1" id="KW-0808">Transferase</keyword>
<keyword evidence="2 5" id="KW-0547">Nucleotide-binding</keyword>
<feature type="binding site" evidence="5">
    <location>
        <position position="45"/>
    </location>
    <ligand>
        <name>ATP</name>
        <dbReference type="ChEBI" id="CHEBI:30616"/>
    </ligand>
</feature>
<evidence type="ECO:0000256" key="2">
    <source>
        <dbReference type="ARBA" id="ARBA00022741"/>
    </source>
</evidence>
<accession>A0ABV2PBP7</accession>
<dbReference type="PANTHER" id="PTHR43289">
    <property type="entry name" value="MITOGEN-ACTIVATED PROTEIN KINASE KINASE KINASE 20-RELATED"/>
    <property type="match status" value="1"/>
</dbReference>
<dbReference type="PROSITE" id="PS00107">
    <property type="entry name" value="PROTEIN_KINASE_ATP"/>
    <property type="match status" value="1"/>
</dbReference>
<feature type="compositionally biased region" description="Low complexity" evidence="6">
    <location>
        <begin position="370"/>
        <end position="387"/>
    </location>
</feature>
<dbReference type="Proteomes" id="UP001549307">
    <property type="component" value="Unassembled WGS sequence"/>
</dbReference>
<gene>
    <name evidence="9" type="ORF">ABIE37_003749</name>
</gene>
<feature type="compositionally biased region" description="Polar residues" evidence="6">
    <location>
        <begin position="356"/>
        <end position="366"/>
    </location>
</feature>
<dbReference type="PROSITE" id="PS50011">
    <property type="entry name" value="PROTEIN_KINASE_DOM"/>
    <property type="match status" value="1"/>
</dbReference>
<feature type="transmembrane region" description="Helical" evidence="7">
    <location>
        <begin position="451"/>
        <end position="471"/>
    </location>
</feature>
<feature type="compositionally biased region" description="Low complexity" evidence="6">
    <location>
        <begin position="319"/>
        <end position="333"/>
    </location>
</feature>
<dbReference type="GO" id="GO:0004674">
    <property type="term" value="F:protein serine/threonine kinase activity"/>
    <property type="evidence" value="ECO:0007669"/>
    <property type="project" value="UniProtKB-KW"/>
</dbReference>
<evidence type="ECO:0000256" key="6">
    <source>
        <dbReference type="SAM" id="MobiDB-lite"/>
    </source>
</evidence>
<dbReference type="CDD" id="cd14014">
    <property type="entry name" value="STKc_PknB_like"/>
    <property type="match status" value="1"/>
</dbReference>
<dbReference type="InterPro" id="IPR000719">
    <property type="entry name" value="Prot_kinase_dom"/>
</dbReference>
<sequence length="588" mass="62468">MSSKRPPAPPPPIPGFQYVSLLGSGGFSDVYLYEQDRPRRKVAVKVLLSDLKTEGARRRFESEANLMAQLSSHPYIVTIFEAEITESGHSYLAMEYCSRPSLDVRYRRQRFSVDEVLAVGIQVASAVETAHRAGIVHRDIKPANILVTDYNRPALTDFGISGTIGADTEDDAGMSIPWSPPEQFRGGAVDGVPVDIWALGATLYTLLAGRSPFVLPGQDNSQRELISRITNSPLPRLGRADVPESLELVLATAMAKSPGSRYSSAHAFALALQRIQTELNLSVTPFEVLEEPGHGDDHHPDDNFEETRVRSIASIDPDASGTATTGSAPTFPARTFPSTVPGATQAPGHPSPPQTFQPGQAPQSPTQPRPAHAQQTQPGATQQAPPQFHAPVREHSSVEEPDVAESTVLRGWQASPAAPDVEATVSRSAASAGASTTEDNVPAADHSKRNLWLAVTGAAVLVVAVVVGMVLGSSAQPKVAPTETASKAPADPLDSGIVPDVEALAAARDTKDPNIIVFSWKNPQPKEGDTYKWRTKSAKADGAYETTQTEKAFVSGFGEPPICVQVIIVRSDGSASPEGPGSIACLDG</sequence>
<keyword evidence="7" id="KW-0472">Membrane</keyword>
<keyword evidence="10" id="KW-1185">Reference proteome</keyword>
<dbReference type="GeneID" id="92754674"/>
<feature type="domain" description="Protein kinase" evidence="8">
    <location>
        <begin position="16"/>
        <end position="279"/>
    </location>
</feature>
<evidence type="ECO:0000256" key="5">
    <source>
        <dbReference type="PROSITE-ProRule" id="PRU10141"/>
    </source>
</evidence>
<evidence type="ECO:0000256" key="4">
    <source>
        <dbReference type="ARBA" id="ARBA00022840"/>
    </source>
</evidence>
<protein>
    <submittedName>
        <fullName evidence="9">Serine/threonine protein kinase</fullName>
    </submittedName>
</protein>
<keyword evidence="9" id="KW-0723">Serine/threonine-protein kinase</keyword>
<dbReference type="PANTHER" id="PTHR43289:SF34">
    <property type="entry name" value="SERINE_THREONINE-PROTEIN KINASE YBDM-RELATED"/>
    <property type="match status" value="1"/>
</dbReference>
<dbReference type="SUPFAM" id="SSF56112">
    <property type="entry name" value="Protein kinase-like (PK-like)"/>
    <property type="match status" value="1"/>
</dbReference>
<evidence type="ECO:0000313" key="10">
    <source>
        <dbReference type="Proteomes" id="UP001549307"/>
    </source>
</evidence>
<reference evidence="9 10" key="1">
    <citation type="submission" date="2024-06" db="EMBL/GenBank/DDBJ databases">
        <title>Sorghum-associated microbial communities from plants grown in Nebraska, USA.</title>
        <authorList>
            <person name="Schachtman D."/>
        </authorList>
    </citation>
    <scope>NUCLEOTIDE SEQUENCE [LARGE SCALE GENOMIC DNA]</scope>
    <source>
        <strain evidence="9 10">3552</strain>
    </source>
</reference>
<dbReference type="InterPro" id="IPR017441">
    <property type="entry name" value="Protein_kinase_ATP_BS"/>
</dbReference>
<evidence type="ECO:0000313" key="9">
    <source>
        <dbReference type="EMBL" id="MET4541946.1"/>
    </source>
</evidence>
<dbReference type="SMART" id="SM00220">
    <property type="entry name" value="S_TKc"/>
    <property type="match status" value="1"/>
</dbReference>
<evidence type="ECO:0000259" key="8">
    <source>
        <dbReference type="PROSITE" id="PS50011"/>
    </source>
</evidence>
<dbReference type="RefSeq" id="WP_354232161.1">
    <property type="nucleotide sequence ID" value="NZ_JBEPSN010000011.1"/>
</dbReference>
<keyword evidence="4 5" id="KW-0067">ATP-binding</keyword>
<dbReference type="InterPro" id="IPR008271">
    <property type="entry name" value="Ser/Thr_kinase_AS"/>
</dbReference>
<dbReference type="Gene3D" id="1.10.510.10">
    <property type="entry name" value="Transferase(Phosphotransferase) domain 1"/>
    <property type="match status" value="1"/>
</dbReference>
<dbReference type="Pfam" id="PF00069">
    <property type="entry name" value="Pkinase"/>
    <property type="match status" value="1"/>
</dbReference>
<dbReference type="EMBL" id="JBEPSN010000011">
    <property type="protein sequence ID" value="MET4541946.1"/>
    <property type="molecule type" value="Genomic_DNA"/>
</dbReference>
<comment type="caution">
    <text evidence="9">The sequence shown here is derived from an EMBL/GenBank/DDBJ whole genome shotgun (WGS) entry which is preliminary data.</text>
</comment>
<keyword evidence="7" id="KW-1133">Transmembrane helix</keyword>
<evidence type="ECO:0000256" key="3">
    <source>
        <dbReference type="ARBA" id="ARBA00022777"/>
    </source>
</evidence>
<evidence type="ECO:0000256" key="1">
    <source>
        <dbReference type="ARBA" id="ARBA00022679"/>
    </source>
</evidence>
<name>A0ABV2PBP7_9MICC</name>
<dbReference type="InterPro" id="IPR011009">
    <property type="entry name" value="Kinase-like_dom_sf"/>
</dbReference>
<evidence type="ECO:0000256" key="7">
    <source>
        <dbReference type="SAM" id="Phobius"/>
    </source>
</evidence>
<organism evidence="9 10">
    <name type="scientific">Arthrobacter bambusae</name>
    <dbReference type="NCBI Taxonomy" id="1338426"/>
    <lineage>
        <taxon>Bacteria</taxon>
        <taxon>Bacillati</taxon>
        <taxon>Actinomycetota</taxon>
        <taxon>Actinomycetes</taxon>
        <taxon>Micrococcales</taxon>
        <taxon>Micrococcaceae</taxon>
        <taxon>Arthrobacter</taxon>
    </lineage>
</organism>
<keyword evidence="7" id="KW-0812">Transmembrane</keyword>
<proteinExistence type="predicted"/>
<feature type="region of interest" description="Disordered" evidence="6">
    <location>
        <begin position="315"/>
        <end position="444"/>
    </location>
</feature>
<feature type="compositionally biased region" description="Low complexity" evidence="6">
    <location>
        <begin position="423"/>
        <end position="437"/>
    </location>
</feature>
<dbReference type="PROSITE" id="PS00108">
    <property type="entry name" value="PROTEIN_KINASE_ST"/>
    <property type="match status" value="1"/>
</dbReference>
<keyword evidence="3 9" id="KW-0418">Kinase</keyword>